<evidence type="ECO:0000313" key="3">
    <source>
        <dbReference type="Proteomes" id="UP000094056"/>
    </source>
</evidence>
<accession>A0A1E3XHH3</accession>
<name>A0A1E3XHH3_9BACT</name>
<evidence type="ECO:0000256" key="1">
    <source>
        <dbReference type="SAM" id="Coils"/>
    </source>
</evidence>
<dbReference type="Gene3D" id="1.10.287.1120">
    <property type="entry name" value="Bipartite methylase S protein"/>
    <property type="match status" value="1"/>
</dbReference>
<dbReference type="AlphaFoldDB" id="A0A1E3XHH3"/>
<sequence length="50" mass="5917">MCRTTTKNAEILSTADKKMELLREKKERFERVKKGLMNHLLTGKKRVKLN</sequence>
<feature type="coiled-coil region" evidence="1">
    <location>
        <begin position="12"/>
        <end position="39"/>
    </location>
</feature>
<dbReference type="EMBL" id="MAYW01000008">
    <property type="protein sequence ID" value="ODS34354.1"/>
    <property type="molecule type" value="Genomic_DNA"/>
</dbReference>
<gene>
    <name evidence="2" type="ORF">SCARUB_00485</name>
</gene>
<reference evidence="2 3" key="1">
    <citation type="submission" date="2016-07" db="EMBL/GenBank/DDBJ databases">
        <title>Draft genome of Scalindua rubra, obtained from a brine-seawater interface in the Red Sea, sheds light on salt adaptation in anammox bacteria.</title>
        <authorList>
            <person name="Speth D.R."/>
            <person name="Lagkouvardos I."/>
            <person name="Wang Y."/>
            <person name="Qian P.-Y."/>
            <person name="Dutilh B.E."/>
            <person name="Jetten M.S."/>
        </authorList>
    </citation>
    <scope>NUCLEOTIDE SEQUENCE [LARGE SCALE GENOMIC DNA]</scope>
    <source>
        <strain evidence="2">BSI-1</strain>
    </source>
</reference>
<protein>
    <submittedName>
        <fullName evidence="2">Uncharacterized protein</fullName>
    </submittedName>
</protein>
<organism evidence="2 3">
    <name type="scientific">Candidatus Scalindua rubra</name>
    <dbReference type="NCBI Taxonomy" id="1872076"/>
    <lineage>
        <taxon>Bacteria</taxon>
        <taxon>Pseudomonadati</taxon>
        <taxon>Planctomycetota</taxon>
        <taxon>Candidatus Brocadiia</taxon>
        <taxon>Candidatus Brocadiales</taxon>
        <taxon>Candidatus Scalinduaceae</taxon>
        <taxon>Candidatus Scalindua</taxon>
    </lineage>
</organism>
<proteinExistence type="predicted"/>
<comment type="caution">
    <text evidence="2">The sequence shown here is derived from an EMBL/GenBank/DDBJ whole genome shotgun (WGS) entry which is preliminary data.</text>
</comment>
<evidence type="ECO:0000313" key="2">
    <source>
        <dbReference type="EMBL" id="ODS34354.1"/>
    </source>
</evidence>
<keyword evidence="1" id="KW-0175">Coiled coil</keyword>
<dbReference type="SUPFAM" id="SSF116734">
    <property type="entry name" value="DNA methylase specificity domain"/>
    <property type="match status" value="1"/>
</dbReference>
<dbReference type="Proteomes" id="UP000094056">
    <property type="component" value="Unassembled WGS sequence"/>
</dbReference>